<name>A0AA35CME6_9FIRM</name>
<feature type="domain" description="IDEAL" evidence="1">
    <location>
        <begin position="126"/>
        <end position="163"/>
    </location>
</feature>
<dbReference type="Gene3D" id="4.10.810.10">
    <property type="entry name" value="Virus Scaffolding Protein, Chain A"/>
    <property type="match status" value="1"/>
</dbReference>
<reference evidence="2" key="1">
    <citation type="submission" date="2022-03" db="EMBL/GenBank/DDBJ databases">
        <title>Complete genome sequence of Caldinitratiruptor microaerophilus.</title>
        <authorList>
            <person name="Mukaiyama R."/>
            <person name="Nishiyama T."/>
            <person name="Ueda K."/>
        </authorList>
    </citation>
    <scope>NUCLEOTIDE SEQUENCE</scope>
    <source>
        <strain evidence="2">JCM 16183</strain>
    </source>
</reference>
<dbReference type="Pfam" id="PF08864">
    <property type="entry name" value="UPF0302"/>
    <property type="match status" value="1"/>
</dbReference>
<gene>
    <name evidence="2" type="ORF">caldi_29120</name>
</gene>
<dbReference type="SMART" id="SM00914">
    <property type="entry name" value="IDEAL"/>
    <property type="match status" value="1"/>
</dbReference>
<accession>A0AA35CME6</accession>
<dbReference type="Pfam" id="PF08858">
    <property type="entry name" value="IDEAL"/>
    <property type="match status" value="1"/>
</dbReference>
<keyword evidence="3" id="KW-1185">Reference proteome</keyword>
<dbReference type="InterPro" id="IPR014963">
    <property type="entry name" value="UPF0302_N"/>
</dbReference>
<evidence type="ECO:0000313" key="2">
    <source>
        <dbReference type="EMBL" id="BDG61822.1"/>
    </source>
</evidence>
<dbReference type="EMBL" id="AP025628">
    <property type="protein sequence ID" value="BDG61822.1"/>
    <property type="molecule type" value="Genomic_DNA"/>
</dbReference>
<organism evidence="2 3">
    <name type="scientific">Caldinitratiruptor microaerophilus</name>
    <dbReference type="NCBI Taxonomy" id="671077"/>
    <lineage>
        <taxon>Bacteria</taxon>
        <taxon>Bacillati</taxon>
        <taxon>Bacillota</taxon>
        <taxon>Clostridia</taxon>
        <taxon>Eubacteriales</taxon>
        <taxon>Symbiobacteriaceae</taxon>
        <taxon>Caldinitratiruptor</taxon>
    </lineage>
</organism>
<dbReference type="AlphaFoldDB" id="A0AA35CME6"/>
<evidence type="ECO:0000313" key="3">
    <source>
        <dbReference type="Proteomes" id="UP001163687"/>
    </source>
</evidence>
<dbReference type="Proteomes" id="UP001163687">
    <property type="component" value="Chromosome"/>
</dbReference>
<sequence>MEKSREARSKADVIRSFLAEYQPKLPEARGFLQFLLAKEEILRKLEIVSDLEGCANAILVSAKGSGGWPFFYRRGDRYFFKTSQAVVDLMRFVPQPLCVCLETGAPPWSPERQEFLEMLARWREEVFAEEIARVNRRQDILARIDRALDQGDQDSFLHWSGELRRLESSWH</sequence>
<protein>
    <recommendedName>
        <fullName evidence="1">IDEAL domain-containing protein</fullName>
    </recommendedName>
</protein>
<dbReference type="InterPro" id="IPR027393">
    <property type="entry name" value="Virus_scaffolding_prot_C"/>
</dbReference>
<evidence type="ECO:0000259" key="1">
    <source>
        <dbReference type="SMART" id="SM00914"/>
    </source>
</evidence>
<dbReference type="InterPro" id="IPR038091">
    <property type="entry name" value="UPF0302_N_sf"/>
</dbReference>
<dbReference type="RefSeq" id="WP_264842448.1">
    <property type="nucleotide sequence ID" value="NZ_AP025628.1"/>
</dbReference>
<dbReference type="InterPro" id="IPR014957">
    <property type="entry name" value="IDEAL_dom"/>
</dbReference>
<dbReference type="KEGG" id="cmic:caldi_29120"/>
<dbReference type="Gene3D" id="3.40.1530.30">
    <property type="entry name" value="Uncharacterised family UPF0302, N-terminal domain"/>
    <property type="match status" value="1"/>
</dbReference>
<proteinExistence type="predicted"/>